<comment type="similarity">
    <text evidence="9 11">Belongs to the TonB-dependent receptor family.</text>
</comment>
<dbReference type="Pfam" id="PF07715">
    <property type="entry name" value="Plug"/>
    <property type="match status" value="1"/>
</dbReference>
<evidence type="ECO:0000256" key="5">
    <source>
        <dbReference type="ARBA" id="ARBA00022729"/>
    </source>
</evidence>
<dbReference type="PANTHER" id="PTHR30069:SF40">
    <property type="entry name" value="TONB-DEPENDENT RECEPTOR NMB0964-RELATED"/>
    <property type="match status" value="1"/>
</dbReference>
<dbReference type="GO" id="GO:0009279">
    <property type="term" value="C:cell outer membrane"/>
    <property type="evidence" value="ECO:0007669"/>
    <property type="project" value="UniProtKB-SubCell"/>
</dbReference>
<evidence type="ECO:0000256" key="2">
    <source>
        <dbReference type="ARBA" id="ARBA00022448"/>
    </source>
</evidence>
<feature type="domain" description="TonB-dependent receptor plug" evidence="15">
    <location>
        <begin position="43"/>
        <end position="148"/>
    </location>
</feature>
<dbReference type="SUPFAM" id="SSF56935">
    <property type="entry name" value="Porins"/>
    <property type="match status" value="1"/>
</dbReference>
<dbReference type="InterPro" id="IPR000531">
    <property type="entry name" value="Beta-barrel_TonB"/>
</dbReference>
<evidence type="ECO:0000259" key="14">
    <source>
        <dbReference type="Pfam" id="PF00593"/>
    </source>
</evidence>
<dbReference type="InterPro" id="IPR012910">
    <property type="entry name" value="Plug_dom"/>
</dbReference>
<evidence type="ECO:0000256" key="7">
    <source>
        <dbReference type="ARBA" id="ARBA00023136"/>
    </source>
</evidence>
<dbReference type="PROSITE" id="PS01156">
    <property type="entry name" value="TONB_DEPENDENT_REC_2"/>
    <property type="match status" value="1"/>
</dbReference>
<evidence type="ECO:0000259" key="15">
    <source>
        <dbReference type="Pfam" id="PF07715"/>
    </source>
</evidence>
<feature type="signal peptide" evidence="13">
    <location>
        <begin position="1"/>
        <end position="18"/>
    </location>
</feature>
<feature type="region of interest" description="Disordered" evidence="12">
    <location>
        <begin position="216"/>
        <end position="239"/>
    </location>
</feature>
<comment type="subcellular location">
    <subcellularLocation>
        <location evidence="1 9">Cell outer membrane</location>
        <topology evidence="1 9">Multi-pass membrane protein</topology>
    </subcellularLocation>
</comment>
<dbReference type="STRING" id="675511.GCA_000341735_04059"/>
<keyword evidence="16" id="KW-0675">Receptor</keyword>
<reference evidence="17" key="1">
    <citation type="journal article" date="2019" name="J. Bacteriol.">
        <title>A Mutagenic Screen Identifies a TonB-Dependent Receptor Required for the Lanthanide Metal Switch in the Type I Methanotroph 'Methylotuvimicrobium buryatense' 5GB1C.</title>
        <authorList>
            <person name="Groom J.D."/>
            <person name="Ford S.M."/>
            <person name="Pesesky M.W."/>
            <person name="Lidstrom M.E."/>
        </authorList>
    </citation>
    <scope>NUCLEOTIDE SEQUENCE [LARGE SCALE GENOMIC DNA]</scope>
    <source>
        <strain evidence="17">5GB1C</strain>
    </source>
</reference>
<evidence type="ECO:0000256" key="10">
    <source>
        <dbReference type="PROSITE-ProRule" id="PRU10144"/>
    </source>
</evidence>
<dbReference type="OrthoDB" id="9795928at2"/>
<sequence length="697" mass="77426">MRKSLTLLLAPFASVAHASDVNKASKSIMLDKIVVSSPLPQSASDTALPVTILSGEELRLKAGSTIGDTLKNEPGIHSQSFGPGVGQPVIRGQTGSRAQVLQNGLGSLDAASISPDHANSTEGFWAERIEVLKGPATLLYGGGAIGGVVNVIDNRIPDRVPDKMIEGAAEQRYNFVNEGKTTAFKLEGGKDFFAWHLDGMFRESIDMQIPGWAVDESAEAESHEDHEDEDSFNNRGRLLNSNTRARSGTVGFSFVGDPGFIGFSINHLDNNYGVPLGAHAHHEDEGDEDAMPERVRIDLKQTRYDMKSEIKDPVWFADSLRIRLGYNDYQHTELENGEKGTVYTNTGFDSRLELIQKPWLLFDHGVVGVQTKNSEFEAKGDEAVVPRSDIDSFGFFTVQDIHVGPMTYEFGARVEQQFIDPDGQNQSTHTPVSGSASALWHFTDQDSVRLSFTHAQRAPDVQELFSNGPHLATNSYDIGNAGLTVEAANNLELGLHFERDWVHADFNLYHNWVNNYIAQIRTGEFFDEDHGEIEDECDHDHECLPVFRAQQRDAILKGFEAQVTFPLLETRYGHLDSQFFGDYVRGQFTDGSDIPRMPPLRYGMQLSWEHTAWAANVRITRAERQENPGYNETETPSYWLLNSTANYRVAAGDETDVLLFVKASNLLNQDIRNSVSYLRNIAPEAGRAVELGIRVAF</sequence>
<dbReference type="InterPro" id="IPR037066">
    <property type="entry name" value="Plug_dom_sf"/>
</dbReference>
<evidence type="ECO:0000256" key="12">
    <source>
        <dbReference type="SAM" id="MobiDB-lite"/>
    </source>
</evidence>
<keyword evidence="6 11" id="KW-0798">TonB box</keyword>
<evidence type="ECO:0000256" key="11">
    <source>
        <dbReference type="RuleBase" id="RU003357"/>
    </source>
</evidence>
<keyword evidence="7 9" id="KW-0472">Membrane</keyword>
<evidence type="ECO:0000256" key="9">
    <source>
        <dbReference type="PROSITE-ProRule" id="PRU01360"/>
    </source>
</evidence>
<dbReference type="Proteomes" id="UP000305881">
    <property type="component" value="Chromosome"/>
</dbReference>
<organism evidence="16 17">
    <name type="scientific">Methylotuvimicrobium buryatense</name>
    <name type="common">Methylomicrobium buryatense</name>
    <dbReference type="NCBI Taxonomy" id="95641"/>
    <lineage>
        <taxon>Bacteria</taxon>
        <taxon>Pseudomonadati</taxon>
        <taxon>Pseudomonadota</taxon>
        <taxon>Gammaproteobacteria</taxon>
        <taxon>Methylococcales</taxon>
        <taxon>Methylococcaceae</taxon>
        <taxon>Methylotuvimicrobium</taxon>
    </lineage>
</organism>
<evidence type="ECO:0000256" key="6">
    <source>
        <dbReference type="ARBA" id="ARBA00023077"/>
    </source>
</evidence>
<gene>
    <name evidence="16" type="ORF">EQU24_16965</name>
</gene>
<dbReference type="EMBL" id="CP035467">
    <property type="protein sequence ID" value="QCW83746.1"/>
    <property type="molecule type" value="Genomic_DNA"/>
</dbReference>
<dbReference type="RefSeq" id="WP_017842436.1">
    <property type="nucleotide sequence ID" value="NZ_CP035467.1"/>
</dbReference>
<accession>A0A4P9UVK5</accession>
<evidence type="ECO:0000256" key="3">
    <source>
        <dbReference type="ARBA" id="ARBA00022452"/>
    </source>
</evidence>
<dbReference type="InterPro" id="IPR010917">
    <property type="entry name" value="TonB_rcpt_CS"/>
</dbReference>
<keyword evidence="4 9" id="KW-0812">Transmembrane</keyword>
<keyword evidence="2 9" id="KW-0813">Transport</keyword>
<keyword evidence="5 13" id="KW-0732">Signal</keyword>
<dbReference type="KEGG" id="mbur:EQU24_16965"/>
<protein>
    <submittedName>
        <fullName evidence="16">TonB-dependent receptor</fullName>
    </submittedName>
</protein>
<dbReference type="GO" id="GO:0015344">
    <property type="term" value="F:siderophore uptake transmembrane transporter activity"/>
    <property type="evidence" value="ECO:0007669"/>
    <property type="project" value="TreeGrafter"/>
</dbReference>
<dbReference type="InterPro" id="IPR039426">
    <property type="entry name" value="TonB-dep_rcpt-like"/>
</dbReference>
<keyword evidence="17" id="KW-1185">Reference proteome</keyword>
<keyword evidence="8 9" id="KW-0998">Cell outer membrane</keyword>
<proteinExistence type="inferred from homology"/>
<dbReference type="Pfam" id="PF00593">
    <property type="entry name" value="TonB_dep_Rec_b-barrel"/>
    <property type="match status" value="1"/>
</dbReference>
<keyword evidence="3 9" id="KW-1134">Transmembrane beta strand</keyword>
<dbReference type="GO" id="GO:0044718">
    <property type="term" value="P:siderophore transmembrane transport"/>
    <property type="evidence" value="ECO:0007669"/>
    <property type="project" value="TreeGrafter"/>
</dbReference>
<dbReference type="AlphaFoldDB" id="A0A4P9UVK5"/>
<feature type="domain" description="TonB-dependent receptor-like beta-barrel" evidence="14">
    <location>
        <begin position="248"/>
        <end position="666"/>
    </location>
</feature>
<evidence type="ECO:0000256" key="4">
    <source>
        <dbReference type="ARBA" id="ARBA00022692"/>
    </source>
</evidence>
<evidence type="ECO:0000256" key="8">
    <source>
        <dbReference type="ARBA" id="ARBA00023237"/>
    </source>
</evidence>
<dbReference type="Gene3D" id="2.40.170.20">
    <property type="entry name" value="TonB-dependent receptor, beta-barrel domain"/>
    <property type="match status" value="1"/>
</dbReference>
<evidence type="ECO:0000313" key="17">
    <source>
        <dbReference type="Proteomes" id="UP000305881"/>
    </source>
</evidence>
<evidence type="ECO:0000256" key="1">
    <source>
        <dbReference type="ARBA" id="ARBA00004571"/>
    </source>
</evidence>
<evidence type="ECO:0000313" key="16">
    <source>
        <dbReference type="EMBL" id="QCW83746.1"/>
    </source>
</evidence>
<name>A0A4P9UVK5_METBY</name>
<dbReference type="PANTHER" id="PTHR30069">
    <property type="entry name" value="TONB-DEPENDENT OUTER MEMBRANE RECEPTOR"/>
    <property type="match status" value="1"/>
</dbReference>
<feature type="chain" id="PRO_5020387084" evidence="13">
    <location>
        <begin position="19"/>
        <end position="697"/>
    </location>
</feature>
<evidence type="ECO:0000256" key="13">
    <source>
        <dbReference type="SAM" id="SignalP"/>
    </source>
</evidence>
<feature type="short sequence motif" description="TonB C-terminal box" evidence="10">
    <location>
        <begin position="680"/>
        <end position="697"/>
    </location>
</feature>
<dbReference type="PROSITE" id="PS52016">
    <property type="entry name" value="TONB_DEPENDENT_REC_3"/>
    <property type="match status" value="1"/>
</dbReference>
<dbReference type="InterPro" id="IPR036942">
    <property type="entry name" value="Beta-barrel_TonB_sf"/>
</dbReference>
<dbReference type="Gene3D" id="2.170.130.10">
    <property type="entry name" value="TonB-dependent receptor, plug domain"/>
    <property type="match status" value="1"/>
</dbReference>